<feature type="non-terminal residue" evidence="1">
    <location>
        <position position="101"/>
    </location>
</feature>
<evidence type="ECO:0000313" key="1">
    <source>
        <dbReference type="EMBL" id="RDX77310.1"/>
    </source>
</evidence>
<protein>
    <submittedName>
        <fullName evidence="1">Uncharacterized protein</fullName>
    </submittedName>
</protein>
<accession>A0A371FGD4</accession>
<keyword evidence="2" id="KW-1185">Reference proteome</keyword>
<reference evidence="1" key="1">
    <citation type="submission" date="2018-05" db="EMBL/GenBank/DDBJ databases">
        <title>Draft genome of Mucuna pruriens seed.</title>
        <authorList>
            <person name="Nnadi N.E."/>
            <person name="Vos R."/>
            <person name="Hasami M.H."/>
            <person name="Devisetty U.K."/>
            <person name="Aguiy J.C."/>
        </authorList>
    </citation>
    <scope>NUCLEOTIDE SEQUENCE [LARGE SCALE GENOMIC DNA]</scope>
    <source>
        <strain evidence="1">JCA_2017</strain>
    </source>
</reference>
<feature type="non-terminal residue" evidence="1">
    <location>
        <position position="1"/>
    </location>
</feature>
<dbReference type="Proteomes" id="UP000257109">
    <property type="component" value="Unassembled WGS sequence"/>
</dbReference>
<sequence length="101" mass="11437">MATNKFSFVHMAKGDPLTFVSKRGLRKAMEFGNEIHSKETFALGWEAPLLWTFVLSSHLLLLLLAPPITGPLRCVLLKTLWNLYPNLIDNKCSCINGDYEK</sequence>
<name>A0A371FGD4_MUCPR</name>
<gene>
    <name evidence="1" type="ORF">CR513_42590</name>
</gene>
<dbReference type="EMBL" id="QJKJ01009210">
    <property type="protein sequence ID" value="RDX77310.1"/>
    <property type="molecule type" value="Genomic_DNA"/>
</dbReference>
<organism evidence="1 2">
    <name type="scientific">Mucuna pruriens</name>
    <name type="common">Velvet bean</name>
    <name type="synonym">Dolichos pruriens</name>
    <dbReference type="NCBI Taxonomy" id="157652"/>
    <lineage>
        <taxon>Eukaryota</taxon>
        <taxon>Viridiplantae</taxon>
        <taxon>Streptophyta</taxon>
        <taxon>Embryophyta</taxon>
        <taxon>Tracheophyta</taxon>
        <taxon>Spermatophyta</taxon>
        <taxon>Magnoliopsida</taxon>
        <taxon>eudicotyledons</taxon>
        <taxon>Gunneridae</taxon>
        <taxon>Pentapetalae</taxon>
        <taxon>rosids</taxon>
        <taxon>fabids</taxon>
        <taxon>Fabales</taxon>
        <taxon>Fabaceae</taxon>
        <taxon>Papilionoideae</taxon>
        <taxon>50 kb inversion clade</taxon>
        <taxon>NPAAA clade</taxon>
        <taxon>indigoferoid/millettioid clade</taxon>
        <taxon>Phaseoleae</taxon>
        <taxon>Mucuna</taxon>
    </lineage>
</organism>
<proteinExistence type="predicted"/>
<dbReference type="AlphaFoldDB" id="A0A371FGD4"/>
<evidence type="ECO:0000313" key="2">
    <source>
        <dbReference type="Proteomes" id="UP000257109"/>
    </source>
</evidence>
<comment type="caution">
    <text evidence="1">The sequence shown here is derived from an EMBL/GenBank/DDBJ whole genome shotgun (WGS) entry which is preliminary data.</text>
</comment>